<dbReference type="PANTHER" id="PTHR42067:SF1">
    <property type="entry name" value="MITOTIC APPARATUS PROTEIN P62"/>
    <property type="match status" value="1"/>
</dbReference>
<gene>
    <name evidence="3" type="ORF">MFIFM68171_03256</name>
</gene>
<evidence type="ECO:0000256" key="1">
    <source>
        <dbReference type="SAM" id="Coils"/>
    </source>
</evidence>
<keyword evidence="1" id="KW-0175">Coiled coil</keyword>
<feature type="compositionally biased region" description="Low complexity" evidence="2">
    <location>
        <begin position="213"/>
        <end position="222"/>
    </location>
</feature>
<evidence type="ECO:0000313" key="3">
    <source>
        <dbReference type="EMBL" id="GAB1313046.1"/>
    </source>
</evidence>
<dbReference type="SUPFAM" id="SSF58022">
    <property type="entry name" value="XRCC4, C-terminal oligomerization domain"/>
    <property type="match status" value="1"/>
</dbReference>
<dbReference type="Proteomes" id="UP001628179">
    <property type="component" value="Unassembled WGS sequence"/>
</dbReference>
<comment type="caution">
    <text evidence="3">The sequence shown here is derived from an EMBL/GenBank/DDBJ whole genome shotgun (WGS) entry which is preliminary data.</text>
</comment>
<protein>
    <submittedName>
        <fullName evidence="3">Mitotic apparatus protein p62</fullName>
    </submittedName>
</protein>
<accession>A0ABQ0G5M1</accession>
<dbReference type="EMBL" id="BAAFSV010000002">
    <property type="protein sequence ID" value="GAB1313046.1"/>
    <property type="molecule type" value="Genomic_DNA"/>
</dbReference>
<feature type="coiled-coil region" evidence="1">
    <location>
        <begin position="145"/>
        <end position="179"/>
    </location>
</feature>
<dbReference type="PANTHER" id="PTHR42067">
    <property type="entry name" value="YALI0C15378P"/>
    <property type="match status" value="1"/>
</dbReference>
<dbReference type="RefSeq" id="XP_070914778.1">
    <property type="nucleotide sequence ID" value="XM_071058677.1"/>
</dbReference>
<feature type="compositionally biased region" description="Basic and acidic residues" evidence="2">
    <location>
        <begin position="257"/>
        <end position="290"/>
    </location>
</feature>
<dbReference type="GeneID" id="98174000"/>
<evidence type="ECO:0000313" key="4">
    <source>
        <dbReference type="Proteomes" id="UP001628179"/>
    </source>
</evidence>
<name>A0ABQ0G5M1_9PEZI</name>
<dbReference type="Gene3D" id="1.20.5.370">
    <property type="match status" value="1"/>
</dbReference>
<feature type="region of interest" description="Disordered" evidence="2">
    <location>
        <begin position="213"/>
        <end position="370"/>
    </location>
</feature>
<keyword evidence="4" id="KW-1185">Reference proteome</keyword>
<proteinExistence type="predicted"/>
<dbReference type="InterPro" id="IPR014751">
    <property type="entry name" value="XRCC4-like_C"/>
</dbReference>
<evidence type="ECO:0000256" key="2">
    <source>
        <dbReference type="SAM" id="MobiDB-lite"/>
    </source>
</evidence>
<organism evidence="3 4">
    <name type="scientific">Madurella fahalii</name>
    <dbReference type="NCBI Taxonomy" id="1157608"/>
    <lineage>
        <taxon>Eukaryota</taxon>
        <taxon>Fungi</taxon>
        <taxon>Dikarya</taxon>
        <taxon>Ascomycota</taxon>
        <taxon>Pezizomycotina</taxon>
        <taxon>Sordariomycetes</taxon>
        <taxon>Sordariomycetidae</taxon>
        <taxon>Sordariales</taxon>
        <taxon>Sordariales incertae sedis</taxon>
        <taxon>Madurella</taxon>
    </lineage>
</organism>
<sequence length="370" mass="40391">MASSHIIRVPRTDEEGAYVLGEVTPSGSKPLNVKFVATEGEEPYVVKLRHDRIGELRASSSPCSPEEWESILKALLLRGEPVDGIEAGAEANVGKSITITIRRRIAGINQRLGALTLNHKADEAIQLFDWCGAAALEREKFQETLAQETAKVSDLEFRVAELRNQLDELTRSKKERESEMLEKFCGLLNEKKVKIREQQRLLSTAQVDPSRIAAARAAQAAQPKREEVHKPAASRRTKRKALEDASGGGSSSDSDDGFEKTAADKMDIDQKAEPAEEPKGSSESEDRQTTDDNATGSEPDEEEALPPSPPPKSRQQREPAPKGRATRASQTAKGKDVAIHPPKRNLRKTTPKPASPPPAGGSETESDDEL</sequence>
<reference evidence="3 4" key="1">
    <citation type="submission" date="2024-09" db="EMBL/GenBank/DDBJ databases">
        <title>Itraconazole resistance in Madurella fahalii resulting from another homologue of gene encoding cytochrome P450 14-alpha sterol demethylase (CYP51).</title>
        <authorList>
            <person name="Yoshioka I."/>
            <person name="Fahal A.H."/>
            <person name="Kaneko S."/>
            <person name="Yaguchi T."/>
        </authorList>
    </citation>
    <scope>NUCLEOTIDE SEQUENCE [LARGE SCALE GENOMIC DNA]</scope>
    <source>
        <strain evidence="3 4">IFM 68171</strain>
    </source>
</reference>
<feature type="compositionally biased region" description="Basic residues" evidence="2">
    <location>
        <begin position="341"/>
        <end position="350"/>
    </location>
</feature>